<feature type="compositionally biased region" description="Low complexity" evidence="1">
    <location>
        <begin position="341"/>
        <end position="365"/>
    </location>
</feature>
<dbReference type="Proteomes" id="UP000000851">
    <property type="component" value="Chromosome"/>
</dbReference>
<dbReference type="Pfam" id="PF13830">
    <property type="entry name" value="DUF4192"/>
    <property type="match status" value="2"/>
</dbReference>
<feature type="compositionally biased region" description="Gly residues" evidence="1">
    <location>
        <begin position="44"/>
        <end position="66"/>
    </location>
</feature>
<feature type="region of interest" description="Disordered" evidence="1">
    <location>
        <begin position="313"/>
        <end position="487"/>
    </location>
</feature>
<proteinExistence type="predicted"/>
<organism evidence="2 3">
    <name type="scientific">Catenulispora acidiphila (strain DSM 44928 / JCM 14897 / NBRC 102108 / NRRL B-24433 / ID139908)</name>
    <dbReference type="NCBI Taxonomy" id="479433"/>
    <lineage>
        <taxon>Bacteria</taxon>
        <taxon>Bacillati</taxon>
        <taxon>Actinomycetota</taxon>
        <taxon>Actinomycetes</taxon>
        <taxon>Catenulisporales</taxon>
        <taxon>Catenulisporaceae</taxon>
        <taxon>Catenulispora</taxon>
    </lineage>
</organism>
<evidence type="ECO:0000313" key="2">
    <source>
        <dbReference type="EMBL" id="ACU76226.1"/>
    </source>
</evidence>
<sequence precursor="true">MDHDLTTAPGTVADGLQPGGPAPEGAGTGAQAPPRPRDARGAIPGQGSGGGGRDAGDGDAGGGGGGEGDDGAGGRDAVGGETDPSDAPSASGPISTVRLASPGSVVASIPFLFGFHPENSLVVLGVSHSAEGGSFIRHGVRIDLEQVRGQERTTALELAARLRDQDADIAILVAFGPRTATGAKARPDHCRKLMAAFRAQLEAAASEERVTVVDALYTANGRWWSYMCRNNRCCPAAGTVVPAEAPAALAGAFTSRGHTVYASREALDATLDPHPPEILARTAAAAEHLDPTWYDTDAGLSEARRLMDTLLARCGDDPTDPAPRTPRPEGPRAGRRGLSDAATAGLPSATGAGSAASATSGAATARSSQSRLNGRSALPNADTSHAADDSAADYLESPGAAASHAAERSAADYPESRGADGSLAADRSADSRLASPNADASRAPTDRNSLADDFSPHSSDADASQSADHPATDQPGSSPHTSSAVIPAARTARRVTNRIPALGATSEGIPLGALAEPPGSLLAPPVMSDAEAAELLVALLNWRVRDYLACAASTVDSAGRLLRLGAELARRAPHPDLRLAPYALAAWAAWAIGRPAIAQCAVDRALAIDADYKFASLIRAGLHHAIDGEGVRESAASTRRDLFGEAVIDLDAADRGDADRAHTDPDTAPASIPSPRSTKKVPTESDLEIP</sequence>
<dbReference type="STRING" id="479433.Caci_7400"/>
<reference evidence="2 3" key="1">
    <citation type="journal article" date="2009" name="Stand. Genomic Sci.">
        <title>Complete genome sequence of Catenulispora acidiphila type strain (ID 139908).</title>
        <authorList>
            <person name="Copeland A."/>
            <person name="Lapidus A."/>
            <person name="Glavina Del Rio T."/>
            <person name="Nolan M."/>
            <person name="Lucas S."/>
            <person name="Chen F."/>
            <person name="Tice H."/>
            <person name="Cheng J.F."/>
            <person name="Bruce D."/>
            <person name="Goodwin L."/>
            <person name="Pitluck S."/>
            <person name="Mikhailova N."/>
            <person name="Pati A."/>
            <person name="Ivanova N."/>
            <person name="Mavromatis K."/>
            <person name="Chen A."/>
            <person name="Palaniappan K."/>
            <person name="Chain P."/>
            <person name="Land M."/>
            <person name="Hauser L."/>
            <person name="Chang Y.J."/>
            <person name="Jeffries C.D."/>
            <person name="Chertkov O."/>
            <person name="Brettin T."/>
            <person name="Detter J.C."/>
            <person name="Han C."/>
            <person name="Ali Z."/>
            <person name="Tindall B.J."/>
            <person name="Goker M."/>
            <person name="Bristow J."/>
            <person name="Eisen J.A."/>
            <person name="Markowitz V."/>
            <person name="Hugenholtz P."/>
            <person name="Kyrpides N.C."/>
            <person name="Klenk H.P."/>
        </authorList>
    </citation>
    <scope>NUCLEOTIDE SEQUENCE [LARGE SCALE GENOMIC DNA]</scope>
    <source>
        <strain evidence="3">DSM 44928 / JCM 14897 / NBRC 102108 / NRRL B-24433 / ID139908</strain>
    </source>
</reference>
<gene>
    <name evidence="2" type="ordered locus">Caci_7400</name>
</gene>
<dbReference type="InterPro" id="IPR025447">
    <property type="entry name" value="DUF4192"/>
</dbReference>
<evidence type="ECO:0008006" key="4">
    <source>
        <dbReference type="Google" id="ProtNLM"/>
    </source>
</evidence>
<dbReference type="RefSeq" id="WP_015795954.1">
    <property type="nucleotide sequence ID" value="NC_013131.1"/>
</dbReference>
<feature type="compositionally biased region" description="Basic and acidic residues" evidence="1">
    <location>
        <begin position="654"/>
        <end position="665"/>
    </location>
</feature>
<evidence type="ECO:0000256" key="1">
    <source>
        <dbReference type="SAM" id="MobiDB-lite"/>
    </source>
</evidence>
<keyword evidence="3" id="KW-1185">Reference proteome</keyword>
<accession>C7Q9Q7</accession>
<dbReference type="AlphaFoldDB" id="C7Q9Q7"/>
<feature type="compositionally biased region" description="Low complexity" evidence="1">
    <location>
        <begin position="23"/>
        <end position="32"/>
    </location>
</feature>
<feature type="compositionally biased region" description="Low complexity" evidence="1">
    <location>
        <begin position="419"/>
        <end position="435"/>
    </location>
</feature>
<feature type="region of interest" description="Disordered" evidence="1">
    <location>
        <begin position="654"/>
        <end position="690"/>
    </location>
</feature>
<dbReference type="InParanoid" id="C7Q9Q7"/>
<dbReference type="KEGG" id="cai:Caci_7400"/>
<evidence type="ECO:0000313" key="3">
    <source>
        <dbReference type="Proteomes" id="UP000000851"/>
    </source>
</evidence>
<feature type="compositionally biased region" description="Basic and acidic residues" evidence="1">
    <location>
        <begin position="405"/>
        <end position="418"/>
    </location>
</feature>
<dbReference type="OrthoDB" id="3264463at2"/>
<feature type="compositionally biased region" description="Low complexity" evidence="1">
    <location>
        <begin position="456"/>
        <end position="469"/>
    </location>
</feature>
<dbReference type="EMBL" id="CP001700">
    <property type="protein sequence ID" value="ACU76226.1"/>
    <property type="molecule type" value="Genomic_DNA"/>
</dbReference>
<dbReference type="HOGENOM" id="CLU_398857_0_0_11"/>
<protein>
    <recommendedName>
        <fullName evidence="4">DUF4192 domain-containing protein</fullName>
    </recommendedName>
</protein>
<name>C7Q9Q7_CATAD</name>
<feature type="compositionally biased region" description="Polar residues" evidence="1">
    <location>
        <begin position="474"/>
        <end position="484"/>
    </location>
</feature>
<feature type="region of interest" description="Disordered" evidence="1">
    <location>
        <begin position="1"/>
        <end position="95"/>
    </location>
</feature>